<dbReference type="InterPro" id="IPR003439">
    <property type="entry name" value="ABC_transporter-like_ATP-bd"/>
</dbReference>
<evidence type="ECO:0000256" key="2">
    <source>
        <dbReference type="ARBA" id="ARBA00022692"/>
    </source>
</evidence>
<feature type="domain" description="ABC transporter" evidence="8">
    <location>
        <begin position="273"/>
        <end position="503"/>
    </location>
</feature>
<feature type="transmembrane region" description="Helical" evidence="7">
    <location>
        <begin position="798"/>
        <end position="820"/>
    </location>
</feature>
<feature type="domain" description="ABC transporter" evidence="8">
    <location>
        <begin position="9"/>
        <end position="244"/>
    </location>
</feature>
<dbReference type="InterPro" id="IPR017871">
    <property type="entry name" value="ABC_transporter-like_CS"/>
</dbReference>
<dbReference type="InterPro" id="IPR047651">
    <property type="entry name" value="ABC2_perm_RbbA"/>
</dbReference>
<dbReference type="GO" id="GO:0140359">
    <property type="term" value="F:ABC-type transporter activity"/>
    <property type="evidence" value="ECO:0007669"/>
    <property type="project" value="InterPro"/>
</dbReference>
<keyword evidence="11" id="KW-1185">Reference proteome</keyword>
<evidence type="ECO:0000256" key="6">
    <source>
        <dbReference type="ARBA" id="ARBA00023136"/>
    </source>
</evidence>
<dbReference type="InterPro" id="IPR003593">
    <property type="entry name" value="AAA+_ATPase"/>
</dbReference>
<keyword evidence="5 7" id="KW-1133">Transmembrane helix</keyword>
<feature type="transmembrane region" description="Helical" evidence="7">
    <location>
        <begin position="718"/>
        <end position="742"/>
    </location>
</feature>
<dbReference type="EMBL" id="CP049056">
    <property type="protein sequence ID" value="QIE54220.1"/>
    <property type="molecule type" value="Genomic_DNA"/>
</dbReference>
<evidence type="ECO:0000256" key="4">
    <source>
        <dbReference type="ARBA" id="ARBA00022840"/>
    </source>
</evidence>
<evidence type="ECO:0000313" key="10">
    <source>
        <dbReference type="EMBL" id="QIE54220.1"/>
    </source>
</evidence>
<accession>A0A7L5BSH0</accession>
<dbReference type="SMART" id="SM00382">
    <property type="entry name" value="AAA"/>
    <property type="match status" value="2"/>
</dbReference>
<gene>
    <name evidence="10" type="ORF">G5B40_01425</name>
</gene>
<dbReference type="CDD" id="cd03230">
    <property type="entry name" value="ABC_DR_subfamily_A"/>
    <property type="match status" value="1"/>
</dbReference>
<dbReference type="SUPFAM" id="SSF52540">
    <property type="entry name" value="P-loop containing nucleoside triphosphate hydrolases"/>
    <property type="match status" value="2"/>
</dbReference>
<dbReference type="Gene3D" id="3.40.1710.10">
    <property type="entry name" value="abc type-2 transporter like domain"/>
    <property type="match status" value="1"/>
</dbReference>
<feature type="transmembrane region" description="Helical" evidence="7">
    <location>
        <begin position="769"/>
        <end position="792"/>
    </location>
</feature>
<evidence type="ECO:0000256" key="3">
    <source>
        <dbReference type="ARBA" id="ARBA00022741"/>
    </source>
</evidence>
<dbReference type="PANTHER" id="PTHR43038:SF4">
    <property type="entry name" value="RIBOSOME-ASSOCIATED ATPASE"/>
    <property type="match status" value="1"/>
</dbReference>
<dbReference type="PROSITE" id="PS00211">
    <property type="entry name" value="ABC_TRANSPORTER_1"/>
    <property type="match status" value="1"/>
</dbReference>
<evidence type="ECO:0000259" key="8">
    <source>
        <dbReference type="PROSITE" id="PS50893"/>
    </source>
</evidence>
<evidence type="ECO:0000259" key="9">
    <source>
        <dbReference type="PROSITE" id="PS51012"/>
    </source>
</evidence>
<dbReference type="GO" id="GO:0016020">
    <property type="term" value="C:membrane"/>
    <property type="evidence" value="ECO:0007669"/>
    <property type="project" value="UniProtKB-SubCell"/>
</dbReference>
<protein>
    <submittedName>
        <fullName evidence="10">Ribosome-associated ATPase/putative transporter RbbA</fullName>
    </submittedName>
</protein>
<dbReference type="PROSITE" id="PS51012">
    <property type="entry name" value="ABC_TM2"/>
    <property type="match status" value="1"/>
</dbReference>
<dbReference type="Proteomes" id="UP000503336">
    <property type="component" value="Chromosome"/>
</dbReference>
<dbReference type="Gene3D" id="3.40.50.300">
    <property type="entry name" value="P-loop containing nucleotide triphosphate hydrolases"/>
    <property type="match status" value="2"/>
</dbReference>
<dbReference type="AlphaFoldDB" id="A0A7L5BSH0"/>
<feature type="domain" description="ABC transmembrane type-2" evidence="9">
    <location>
        <begin position="684"/>
        <end position="912"/>
    </location>
</feature>
<dbReference type="Pfam" id="PF00005">
    <property type="entry name" value="ABC_tran"/>
    <property type="match status" value="2"/>
</dbReference>
<sequence length="914" mass="99636">MPIDPGFAASLTGVTHRYGATTALDDVSISAKEGRMIGLIGPDGVGKSTLLGLVAGVRRVQSGDVRALNGDMSDAAHRAAVCDRIAYMPQGLGRNLYPTLSVYENIDFFGRLFGQSAAERKGRIAELLRSTGLEPFPDRPAGKLSGGMKQKLSLCCSLIHDPDLLILDEPTTGVDPLSRKQFWELIAQIRKRRPGMTVITATAYMSEAEGFEELVAMDDGRILATGSPDDLKARTGGATLEDAFVTLLPEERRKGHHQIMLPPRQASEGPPAIEADGLSMRFGDFTAVDNVSFRIERGEIFGFLGSNGCGKTTVMKMLTGLLKPSEGDAKLFGETVESGDLRIRRRVGYMSQSFSLYSELTVRQNLDLHADLFQMPRSERERRIEDLMSRFDLAGVANARPGSLALGLRQRLQLAVAVLHKPEMLILDEPTSGVDPIARDGFWELLIEISREDGVTIFISTHFMNEAERCDRISLMHAGKVLAAGQPTELQAARGAETLEEAFIEYLAEAAGEGARQTEAEATAPDDAPGDITPSRTYRWISPNLVWAFARRESIELVRDPIRLLFALLGPVVMMLAMGYGISFDVEKLTFAALDRDRTQESRTFLRQLSGSRYFSEQPEIVNLADLDRRMVAGEFSLAVIIPPDFGRDLLAGRSPDVSVWLDGSNTTRAETGRGYVQGAFLSFLTEFGVTETGDALSLYPASIEPRFRYNQAFKSAYAIPPGVLMMLLIMIPTMLTALGVVREKEMGSITNLYAAPVRKIEFLLGKQLPYIGVGMLSFASLVAIMMTVFGLRIESGLLALVLGALLYTAAATAFGLVVSTFVRSQIAAIFASAIIVMIPTINFSGMMYPVATLESGSRLIGEAFPPLYFQQISAGVFNKGLAIGDLYLNHVILAGFCLLFLTVANTLLVKQEA</sequence>
<dbReference type="GO" id="GO:0016887">
    <property type="term" value="F:ATP hydrolysis activity"/>
    <property type="evidence" value="ECO:0007669"/>
    <property type="project" value="InterPro"/>
</dbReference>
<feature type="transmembrane region" description="Helical" evidence="7">
    <location>
        <begin position="827"/>
        <end position="849"/>
    </location>
</feature>
<feature type="transmembrane region" description="Helical" evidence="7">
    <location>
        <begin position="888"/>
        <end position="910"/>
    </location>
</feature>
<name>A0A7L5BSH0_9RHOB</name>
<dbReference type="Pfam" id="PF12698">
    <property type="entry name" value="ABC2_membrane_3"/>
    <property type="match status" value="1"/>
</dbReference>
<evidence type="ECO:0000313" key="11">
    <source>
        <dbReference type="Proteomes" id="UP000503336"/>
    </source>
</evidence>
<evidence type="ECO:0000256" key="5">
    <source>
        <dbReference type="ARBA" id="ARBA00022989"/>
    </source>
</evidence>
<keyword evidence="6 7" id="KW-0472">Membrane</keyword>
<keyword evidence="2 7" id="KW-0812">Transmembrane</keyword>
<evidence type="ECO:0000256" key="7">
    <source>
        <dbReference type="SAM" id="Phobius"/>
    </source>
</evidence>
<proteinExistence type="predicted"/>
<dbReference type="InterPro" id="IPR013525">
    <property type="entry name" value="ABC2_TM"/>
</dbReference>
<keyword evidence="4" id="KW-0067">ATP-binding</keyword>
<comment type="subcellular location">
    <subcellularLocation>
        <location evidence="1">Membrane</location>
        <topology evidence="1">Multi-pass membrane protein</topology>
    </subcellularLocation>
</comment>
<dbReference type="InterPro" id="IPR027417">
    <property type="entry name" value="P-loop_NTPase"/>
</dbReference>
<dbReference type="PROSITE" id="PS50893">
    <property type="entry name" value="ABC_TRANSPORTER_2"/>
    <property type="match status" value="2"/>
</dbReference>
<evidence type="ECO:0000256" key="1">
    <source>
        <dbReference type="ARBA" id="ARBA00004141"/>
    </source>
</evidence>
<organism evidence="10 11">
    <name type="scientific">Pikeienuella piscinae</name>
    <dbReference type="NCBI Taxonomy" id="2748098"/>
    <lineage>
        <taxon>Bacteria</taxon>
        <taxon>Pseudomonadati</taxon>
        <taxon>Pseudomonadota</taxon>
        <taxon>Alphaproteobacteria</taxon>
        <taxon>Rhodobacterales</taxon>
        <taxon>Paracoccaceae</taxon>
        <taxon>Pikeienuella</taxon>
    </lineage>
</organism>
<dbReference type="RefSeq" id="WP_165094129.1">
    <property type="nucleotide sequence ID" value="NZ_CP049056.1"/>
</dbReference>
<dbReference type="KEGG" id="hdh:G5B40_01425"/>
<dbReference type="PANTHER" id="PTHR43038">
    <property type="entry name" value="ATP-BINDING CASSETTE, SUB-FAMILY H, MEMBER 1"/>
    <property type="match status" value="1"/>
</dbReference>
<reference evidence="10 11" key="1">
    <citation type="submission" date="2020-02" db="EMBL/GenBank/DDBJ databases">
        <title>complete genome sequence of Rhodobacteraceae bacterium.</title>
        <authorList>
            <person name="Park J."/>
            <person name="Kim Y.-S."/>
            <person name="Kim K.-H."/>
        </authorList>
    </citation>
    <scope>NUCLEOTIDE SEQUENCE [LARGE SCALE GENOMIC DNA]</scope>
    <source>
        <strain evidence="10 11">RR4-56</strain>
    </source>
</reference>
<dbReference type="NCBIfam" id="NF033858">
    <property type="entry name" value="ABC2_perm_RbbA"/>
    <property type="match status" value="1"/>
</dbReference>
<dbReference type="InterPro" id="IPR047817">
    <property type="entry name" value="ABC2_TM_bact-type"/>
</dbReference>
<keyword evidence="3" id="KW-0547">Nucleotide-binding</keyword>
<dbReference type="GO" id="GO:0005524">
    <property type="term" value="F:ATP binding"/>
    <property type="evidence" value="ECO:0007669"/>
    <property type="project" value="UniProtKB-KW"/>
</dbReference>